<evidence type="ECO:0000313" key="4">
    <source>
        <dbReference type="EMBL" id="SVD37768.1"/>
    </source>
</evidence>
<dbReference type="SUPFAM" id="SSF50249">
    <property type="entry name" value="Nucleic acid-binding proteins"/>
    <property type="match status" value="1"/>
</dbReference>
<dbReference type="PANTHER" id="PTHR47964">
    <property type="entry name" value="ATP-DEPENDENT DNA HELICASE HOMOLOG RECG, CHLOROPLASTIC"/>
    <property type="match status" value="1"/>
</dbReference>
<protein>
    <recommendedName>
        <fullName evidence="3">RecG wedge domain-containing protein</fullName>
    </recommendedName>
</protein>
<dbReference type="GO" id="GO:0016787">
    <property type="term" value="F:hydrolase activity"/>
    <property type="evidence" value="ECO:0007669"/>
    <property type="project" value="UniProtKB-KW"/>
</dbReference>
<dbReference type="CDD" id="cd04488">
    <property type="entry name" value="RecG_wedge_OBF"/>
    <property type="match status" value="1"/>
</dbReference>
<dbReference type="InterPro" id="IPR047112">
    <property type="entry name" value="RecG/Mfd"/>
</dbReference>
<keyword evidence="2" id="KW-0067">ATP-binding</keyword>
<sequence length="268" mass="31956">MSHSKSYEFLLKDISTLKRVGQKTKKILKKKKIETLFDVLLHLPQAFVDRSNLININELEIGKICTIKVQVIKYNIPRIRNLPNTVKCEDSTGKINIVFFNSREGYIKKILPLNEWVIISGKVNFYNKKYQITNPAYIVPLEKEDFVKKIIPRYSLTEGITEKVYRNIIEQVLKKLPFFPEWHNENIMKKFDYKNWKESILHLHDPKIKQDFQSDYYRRLVYDEILSSLIVLSQIRKKIKKIKKKPKKFGNILVKKIINNFHFQLTKN</sequence>
<dbReference type="GO" id="GO:0003678">
    <property type="term" value="F:DNA helicase activity"/>
    <property type="evidence" value="ECO:0007669"/>
    <property type="project" value="TreeGrafter"/>
</dbReference>
<keyword evidence="2" id="KW-0347">Helicase</keyword>
<keyword evidence="1" id="KW-0378">Hydrolase</keyword>
<evidence type="ECO:0000256" key="1">
    <source>
        <dbReference type="ARBA" id="ARBA00022801"/>
    </source>
</evidence>
<dbReference type="GO" id="GO:0006281">
    <property type="term" value="P:DNA repair"/>
    <property type="evidence" value="ECO:0007669"/>
    <property type="project" value="InterPro"/>
</dbReference>
<dbReference type="AlphaFoldDB" id="A0A382UVN7"/>
<feature type="non-terminal residue" evidence="4">
    <location>
        <position position="268"/>
    </location>
</feature>
<dbReference type="Gene3D" id="2.40.50.140">
    <property type="entry name" value="Nucleic acid-binding proteins"/>
    <property type="match status" value="1"/>
</dbReference>
<dbReference type="PANTHER" id="PTHR47964:SF1">
    <property type="entry name" value="ATP-DEPENDENT DNA HELICASE HOMOLOG RECG, CHLOROPLASTIC"/>
    <property type="match status" value="1"/>
</dbReference>
<evidence type="ECO:0000256" key="2">
    <source>
        <dbReference type="ARBA" id="ARBA00022806"/>
    </source>
</evidence>
<feature type="domain" description="RecG wedge" evidence="3">
    <location>
        <begin position="13"/>
        <end position="173"/>
    </location>
</feature>
<name>A0A382UVN7_9ZZZZ</name>
<keyword evidence="2" id="KW-0547">Nucleotide-binding</keyword>
<organism evidence="4">
    <name type="scientific">marine metagenome</name>
    <dbReference type="NCBI Taxonomy" id="408172"/>
    <lineage>
        <taxon>unclassified sequences</taxon>
        <taxon>metagenomes</taxon>
        <taxon>ecological metagenomes</taxon>
    </lineage>
</organism>
<reference evidence="4" key="1">
    <citation type="submission" date="2018-05" db="EMBL/GenBank/DDBJ databases">
        <authorList>
            <person name="Lanie J.A."/>
            <person name="Ng W.-L."/>
            <person name="Kazmierczak K.M."/>
            <person name="Andrzejewski T.M."/>
            <person name="Davidsen T.M."/>
            <person name="Wayne K.J."/>
            <person name="Tettelin H."/>
            <person name="Glass J.I."/>
            <person name="Rusch D."/>
            <person name="Podicherti R."/>
            <person name="Tsui H.-C.T."/>
            <person name="Winkler M.E."/>
        </authorList>
    </citation>
    <scope>NUCLEOTIDE SEQUENCE</scope>
</reference>
<dbReference type="InterPro" id="IPR033454">
    <property type="entry name" value="RecG_wedge"/>
</dbReference>
<dbReference type="Pfam" id="PF17191">
    <property type="entry name" value="RecG_wedge"/>
    <property type="match status" value="1"/>
</dbReference>
<evidence type="ECO:0000259" key="3">
    <source>
        <dbReference type="Pfam" id="PF17191"/>
    </source>
</evidence>
<dbReference type="InterPro" id="IPR012340">
    <property type="entry name" value="NA-bd_OB-fold"/>
</dbReference>
<dbReference type="EMBL" id="UINC01146819">
    <property type="protein sequence ID" value="SVD37768.1"/>
    <property type="molecule type" value="Genomic_DNA"/>
</dbReference>
<accession>A0A382UVN7</accession>
<proteinExistence type="predicted"/>
<gene>
    <name evidence="4" type="ORF">METZ01_LOCUS390622</name>
</gene>